<dbReference type="Pfam" id="PF14223">
    <property type="entry name" value="Retrotran_gag_2"/>
    <property type="match status" value="1"/>
</dbReference>
<dbReference type="PaxDb" id="3827-XP_004497784.1"/>
<accession>A0A1S2Y1C8</accession>
<reference evidence="2" key="1">
    <citation type="journal article" date="2013" name="Nat. Biotechnol.">
        <title>Draft genome sequence of chickpea (Cicer arietinum) provides a resource for trait improvement.</title>
        <authorList>
            <person name="Varshney R.K."/>
            <person name="Song C."/>
            <person name="Saxena R.K."/>
            <person name="Azam S."/>
            <person name="Yu S."/>
            <person name="Sharpe A.G."/>
            <person name="Cannon S."/>
            <person name="Baek J."/>
            <person name="Rosen B.D."/>
            <person name="Tar'an B."/>
            <person name="Millan T."/>
            <person name="Zhang X."/>
            <person name="Ramsay L.D."/>
            <person name="Iwata A."/>
            <person name="Wang Y."/>
            <person name="Nelson W."/>
            <person name="Farmer A.D."/>
            <person name="Gaur P.M."/>
            <person name="Soderlund C."/>
            <person name="Penmetsa R.V."/>
            <person name="Xu C."/>
            <person name="Bharti A.K."/>
            <person name="He W."/>
            <person name="Winter P."/>
            <person name="Zhao S."/>
            <person name="Hane J.K."/>
            <person name="Carrasquilla-Garcia N."/>
            <person name="Condie J.A."/>
            <person name="Upadhyaya H.D."/>
            <person name="Luo M.C."/>
            <person name="Thudi M."/>
            <person name="Gowda C.L."/>
            <person name="Singh N.P."/>
            <person name="Lichtenzveig J."/>
            <person name="Gali K.K."/>
            <person name="Rubio J."/>
            <person name="Nadarajan N."/>
            <person name="Dolezel J."/>
            <person name="Bansal K.C."/>
            <person name="Xu X."/>
            <person name="Edwards D."/>
            <person name="Zhang G."/>
            <person name="Kahl G."/>
            <person name="Gil J."/>
            <person name="Singh K.B."/>
            <person name="Datta S.K."/>
            <person name="Jackson S.A."/>
            <person name="Wang J."/>
            <person name="Cook D.R."/>
        </authorList>
    </citation>
    <scope>NUCLEOTIDE SEQUENCE [LARGE SCALE GENOMIC DNA]</scope>
    <source>
        <strain evidence="2">cv. CDC Frontier</strain>
    </source>
</reference>
<dbReference type="PANTHER" id="PTHR47481">
    <property type="match status" value="1"/>
</dbReference>
<dbReference type="OrthoDB" id="1729427at2759"/>
<dbReference type="GeneID" id="101501373"/>
<evidence type="ECO:0000256" key="1">
    <source>
        <dbReference type="SAM" id="MobiDB-lite"/>
    </source>
</evidence>
<reference evidence="3" key="2">
    <citation type="submission" date="2025-08" db="UniProtKB">
        <authorList>
            <consortium name="RefSeq"/>
        </authorList>
    </citation>
    <scope>IDENTIFICATION</scope>
    <source>
        <tissue evidence="3">Etiolated seedlings</tissue>
    </source>
</reference>
<dbReference type="AlphaFoldDB" id="A0A1S2Y1C8"/>
<dbReference type="RefSeq" id="XP_004497784.1">
    <property type="nucleotide sequence ID" value="XM_004497727.1"/>
</dbReference>
<feature type="region of interest" description="Disordered" evidence="1">
    <location>
        <begin position="1"/>
        <end position="23"/>
    </location>
</feature>
<evidence type="ECO:0000313" key="2">
    <source>
        <dbReference type="Proteomes" id="UP000087171"/>
    </source>
</evidence>
<sequence length="261" mass="28786">MSIPTLESIPTPPPSSSSSPKNPFHPALAVTNIKNHIPIVLELENVQFGTWVELFKIHARSHKVLHHIIPPAPGMETTTLATDDEKELWTTLDATVLQWIYSNISSDLLATIIEPDSTAMEAWNRLTNIFQDNQDARAVTLEQKFSSIRMEDFPTASAYCQRLKMISDQLKNVGAPVSNQRLVLQLVSGLTDAYKGVGTLIRQSNPLPQFYQARSMLTLEEAGLIKMAATGAQAAMIAAQPKDLTEASYSTDNRDGKKNSN</sequence>
<gene>
    <name evidence="3" type="primary">LOC101501373</name>
</gene>
<dbReference type="eggNOG" id="KOG0017">
    <property type="taxonomic scope" value="Eukaryota"/>
</dbReference>
<proteinExistence type="predicted"/>
<dbReference type="PANTHER" id="PTHR47481:SF10">
    <property type="entry name" value="COPIA-LIKE POLYPROTEIN_RETROTRANSPOSON"/>
    <property type="match status" value="1"/>
</dbReference>
<keyword evidence="2" id="KW-1185">Reference proteome</keyword>
<dbReference type="Proteomes" id="UP000087171">
    <property type="component" value="Chromosome Ca4"/>
</dbReference>
<protein>
    <submittedName>
        <fullName evidence="3">Uncharacterized protein LOC101501373</fullName>
    </submittedName>
</protein>
<evidence type="ECO:0000313" key="3">
    <source>
        <dbReference type="RefSeq" id="XP_004497784.1"/>
    </source>
</evidence>
<name>A0A1S2Y1C8_CICAR</name>
<organism evidence="2 3">
    <name type="scientific">Cicer arietinum</name>
    <name type="common">Chickpea</name>
    <name type="synonym">Garbanzo</name>
    <dbReference type="NCBI Taxonomy" id="3827"/>
    <lineage>
        <taxon>Eukaryota</taxon>
        <taxon>Viridiplantae</taxon>
        <taxon>Streptophyta</taxon>
        <taxon>Embryophyta</taxon>
        <taxon>Tracheophyta</taxon>
        <taxon>Spermatophyta</taxon>
        <taxon>Magnoliopsida</taxon>
        <taxon>eudicotyledons</taxon>
        <taxon>Gunneridae</taxon>
        <taxon>Pentapetalae</taxon>
        <taxon>rosids</taxon>
        <taxon>fabids</taxon>
        <taxon>Fabales</taxon>
        <taxon>Fabaceae</taxon>
        <taxon>Papilionoideae</taxon>
        <taxon>50 kb inversion clade</taxon>
        <taxon>NPAAA clade</taxon>
        <taxon>Hologalegina</taxon>
        <taxon>IRL clade</taxon>
        <taxon>Cicereae</taxon>
        <taxon>Cicer</taxon>
    </lineage>
</organism>
<dbReference type="KEGG" id="cam:101501373"/>